<name>A0A0D1WQ25_9EURO</name>
<evidence type="ECO:0000313" key="2">
    <source>
        <dbReference type="Proteomes" id="UP000053599"/>
    </source>
</evidence>
<dbReference type="Proteomes" id="UP000053599">
    <property type="component" value="Unassembled WGS sequence"/>
</dbReference>
<proteinExistence type="predicted"/>
<dbReference type="AlphaFoldDB" id="A0A0D1WQ25"/>
<evidence type="ECO:0000313" key="1">
    <source>
        <dbReference type="EMBL" id="KIV77181.1"/>
    </source>
</evidence>
<dbReference type="EMBL" id="KN846954">
    <property type="protein sequence ID" value="KIV77181.1"/>
    <property type="molecule type" value="Genomic_DNA"/>
</dbReference>
<gene>
    <name evidence="1" type="ORF">PV11_09003</name>
</gene>
<organism evidence="1 2">
    <name type="scientific">Exophiala sideris</name>
    <dbReference type="NCBI Taxonomy" id="1016849"/>
    <lineage>
        <taxon>Eukaryota</taxon>
        <taxon>Fungi</taxon>
        <taxon>Dikarya</taxon>
        <taxon>Ascomycota</taxon>
        <taxon>Pezizomycotina</taxon>
        <taxon>Eurotiomycetes</taxon>
        <taxon>Chaetothyriomycetidae</taxon>
        <taxon>Chaetothyriales</taxon>
        <taxon>Herpotrichiellaceae</taxon>
        <taxon>Exophiala</taxon>
    </lineage>
</organism>
<sequence length="71" mass="8049">MELNPMKISLGSLTIMLERCRSLLFTDWAMKETGVLVAEDIPESAWEIVPDKFGQNEEALKYLRAIGKIHA</sequence>
<reference evidence="1 2" key="1">
    <citation type="submission" date="2015-01" db="EMBL/GenBank/DDBJ databases">
        <title>The Genome Sequence of Exophiala sideris CBS121828.</title>
        <authorList>
            <consortium name="The Broad Institute Genomics Platform"/>
            <person name="Cuomo C."/>
            <person name="de Hoog S."/>
            <person name="Gorbushina A."/>
            <person name="Stielow B."/>
            <person name="Teixiera M."/>
            <person name="Abouelleil A."/>
            <person name="Chapman S.B."/>
            <person name="Priest M."/>
            <person name="Young S.K."/>
            <person name="Wortman J."/>
            <person name="Nusbaum C."/>
            <person name="Birren B."/>
        </authorList>
    </citation>
    <scope>NUCLEOTIDE SEQUENCE [LARGE SCALE GENOMIC DNA]</scope>
    <source>
        <strain evidence="1 2">CBS 121828</strain>
    </source>
</reference>
<dbReference type="HOGENOM" id="CLU_2740034_0_0_1"/>
<protein>
    <submittedName>
        <fullName evidence="1">Uncharacterized protein</fullName>
    </submittedName>
</protein>
<accession>A0A0D1WQ25</accession>